<evidence type="ECO:0000313" key="11">
    <source>
        <dbReference type="Proteomes" id="UP001431532"/>
    </source>
</evidence>
<name>A0AAW6U2G2_9MOLU</name>
<evidence type="ECO:0000256" key="1">
    <source>
        <dbReference type="ARBA" id="ARBA00004496"/>
    </source>
</evidence>
<evidence type="ECO:0000256" key="2">
    <source>
        <dbReference type="ARBA" id="ARBA00022490"/>
    </source>
</evidence>
<comment type="similarity">
    <text evidence="8">Belongs to the tRNA(Ile)-lysidine synthase family.</text>
</comment>
<keyword evidence="4 8" id="KW-0819">tRNA processing</keyword>
<feature type="domain" description="Lysidine-tRNA(Ile) synthetase C-terminal" evidence="9">
    <location>
        <begin position="354"/>
        <end position="421"/>
    </location>
</feature>
<comment type="domain">
    <text evidence="8">The N-terminal region contains the highly conserved SGGXDS motif, predicted to be a P-loop motif involved in ATP binding.</text>
</comment>
<dbReference type="Pfam" id="PF11734">
    <property type="entry name" value="TilS_C"/>
    <property type="match status" value="1"/>
</dbReference>
<dbReference type="GO" id="GO:0005524">
    <property type="term" value="F:ATP binding"/>
    <property type="evidence" value="ECO:0007669"/>
    <property type="project" value="UniProtKB-UniRule"/>
</dbReference>
<dbReference type="PANTHER" id="PTHR43033:SF1">
    <property type="entry name" value="TRNA(ILE)-LYSIDINE SYNTHASE-RELATED"/>
    <property type="match status" value="1"/>
</dbReference>
<dbReference type="AlphaFoldDB" id="A0AAW6U2G2"/>
<dbReference type="InterPro" id="IPR011063">
    <property type="entry name" value="TilS/TtcA_N"/>
</dbReference>
<dbReference type="GO" id="GO:0005737">
    <property type="term" value="C:cytoplasm"/>
    <property type="evidence" value="ECO:0007669"/>
    <property type="project" value="UniProtKB-SubCell"/>
</dbReference>
<keyword evidence="3 8" id="KW-0436">Ligase</keyword>
<dbReference type="PANTHER" id="PTHR43033">
    <property type="entry name" value="TRNA(ILE)-LYSIDINE SYNTHASE-RELATED"/>
    <property type="match status" value="1"/>
</dbReference>
<dbReference type="Gene3D" id="3.40.50.620">
    <property type="entry name" value="HUPs"/>
    <property type="match status" value="1"/>
</dbReference>
<dbReference type="Pfam" id="PF01171">
    <property type="entry name" value="ATP_bind_3"/>
    <property type="match status" value="1"/>
</dbReference>
<dbReference type="InterPro" id="IPR012094">
    <property type="entry name" value="tRNA_Ile_lys_synt"/>
</dbReference>
<dbReference type="NCBIfam" id="TIGR02432">
    <property type="entry name" value="lysidine_TilS_N"/>
    <property type="match status" value="1"/>
</dbReference>
<dbReference type="InterPro" id="IPR014729">
    <property type="entry name" value="Rossmann-like_a/b/a_fold"/>
</dbReference>
<keyword evidence="11" id="KW-1185">Reference proteome</keyword>
<protein>
    <recommendedName>
        <fullName evidence="8">tRNA(Ile)-lysidine synthase</fullName>
        <ecNumber evidence="8">6.3.4.19</ecNumber>
    </recommendedName>
    <alternativeName>
        <fullName evidence="8">tRNA(Ile)-2-lysyl-cytidine synthase</fullName>
    </alternativeName>
    <alternativeName>
        <fullName evidence="8">tRNA(Ile)-lysidine synthetase</fullName>
    </alternativeName>
</protein>
<evidence type="ECO:0000256" key="3">
    <source>
        <dbReference type="ARBA" id="ARBA00022598"/>
    </source>
</evidence>
<dbReference type="Proteomes" id="UP001431532">
    <property type="component" value="Unassembled WGS sequence"/>
</dbReference>
<dbReference type="SMART" id="SM00977">
    <property type="entry name" value="TilS_C"/>
    <property type="match status" value="1"/>
</dbReference>
<evidence type="ECO:0000313" key="10">
    <source>
        <dbReference type="EMBL" id="MDI6452166.1"/>
    </source>
</evidence>
<dbReference type="EC" id="6.3.4.19" evidence="8"/>
<dbReference type="EMBL" id="JASCXW010000002">
    <property type="protein sequence ID" value="MDI6452166.1"/>
    <property type="molecule type" value="Genomic_DNA"/>
</dbReference>
<dbReference type="SUPFAM" id="SSF52402">
    <property type="entry name" value="Adenine nucleotide alpha hydrolases-like"/>
    <property type="match status" value="1"/>
</dbReference>
<dbReference type="GO" id="GO:0006400">
    <property type="term" value="P:tRNA modification"/>
    <property type="evidence" value="ECO:0007669"/>
    <property type="project" value="UniProtKB-UniRule"/>
</dbReference>
<dbReference type="CDD" id="cd01992">
    <property type="entry name" value="TilS_N"/>
    <property type="match status" value="1"/>
</dbReference>
<gene>
    <name evidence="8 10" type="primary">tilS</name>
    <name evidence="10" type="ORF">QJ521_01210</name>
</gene>
<dbReference type="HAMAP" id="MF_01161">
    <property type="entry name" value="tRNA_Ile_lys_synt"/>
    <property type="match status" value="1"/>
</dbReference>
<comment type="catalytic activity">
    <reaction evidence="7 8">
        <text>cytidine(34) in tRNA(Ile2) + L-lysine + ATP = lysidine(34) in tRNA(Ile2) + AMP + diphosphate + H(+)</text>
        <dbReference type="Rhea" id="RHEA:43744"/>
        <dbReference type="Rhea" id="RHEA-COMP:10625"/>
        <dbReference type="Rhea" id="RHEA-COMP:10670"/>
        <dbReference type="ChEBI" id="CHEBI:15378"/>
        <dbReference type="ChEBI" id="CHEBI:30616"/>
        <dbReference type="ChEBI" id="CHEBI:32551"/>
        <dbReference type="ChEBI" id="CHEBI:33019"/>
        <dbReference type="ChEBI" id="CHEBI:82748"/>
        <dbReference type="ChEBI" id="CHEBI:83665"/>
        <dbReference type="ChEBI" id="CHEBI:456215"/>
        <dbReference type="EC" id="6.3.4.19"/>
    </reaction>
</comment>
<keyword evidence="5 8" id="KW-0547">Nucleotide-binding</keyword>
<feature type="binding site" evidence="8">
    <location>
        <begin position="25"/>
        <end position="30"/>
    </location>
    <ligand>
        <name>ATP</name>
        <dbReference type="ChEBI" id="CHEBI:30616"/>
    </ligand>
</feature>
<evidence type="ECO:0000259" key="9">
    <source>
        <dbReference type="SMART" id="SM00977"/>
    </source>
</evidence>
<dbReference type="NCBIfam" id="TIGR02433">
    <property type="entry name" value="lysidine_TilS_C"/>
    <property type="match status" value="1"/>
</dbReference>
<evidence type="ECO:0000256" key="5">
    <source>
        <dbReference type="ARBA" id="ARBA00022741"/>
    </source>
</evidence>
<dbReference type="GO" id="GO:0032267">
    <property type="term" value="F:tRNA(Ile)-lysidine synthase activity"/>
    <property type="evidence" value="ECO:0007669"/>
    <property type="project" value="UniProtKB-EC"/>
</dbReference>
<proteinExistence type="inferred from homology"/>
<organism evidence="10 11">
    <name type="scientific">Peloplasma aerotolerans</name>
    <dbReference type="NCBI Taxonomy" id="3044389"/>
    <lineage>
        <taxon>Bacteria</taxon>
        <taxon>Bacillati</taxon>
        <taxon>Mycoplasmatota</taxon>
        <taxon>Mollicutes</taxon>
        <taxon>Acholeplasmatales</taxon>
        <taxon>Acholeplasmataceae</taxon>
        <taxon>Peloplasma</taxon>
    </lineage>
</organism>
<dbReference type="InterPro" id="IPR012795">
    <property type="entry name" value="tRNA_Ile_lys_synt_N"/>
</dbReference>
<comment type="caution">
    <text evidence="10">The sequence shown here is derived from an EMBL/GenBank/DDBJ whole genome shotgun (WGS) entry which is preliminary data.</text>
</comment>
<dbReference type="RefSeq" id="WP_282838581.1">
    <property type="nucleotide sequence ID" value="NZ_JASCXW010000002.1"/>
</dbReference>
<keyword evidence="6 8" id="KW-0067">ATP-binding</keyword>
<dbReference type="InterPro" id="IPR012796">
    <property type="entry name" value="Lysidine-tRNA-synth_C"/>
</dbReference>
<sequence length="430" mass="50647">MKHIINHLKNQLNVSVKTPLIVSVSGGIDSMALLTLLVESPYKIIVVHFNHLKREESVIEKDLVEAYCKNQDIPFHYYTIEASEGNFHHHAHHLRKYYLIEVAKMYKTPYILTAHHLDDLFENILIKLTRGSNLLGYAGMQMIHQDGKYIYVKPFLYTSREEIKKYVEQNGIKFLDDASNEENYYLRNRYRHAIVPIMKQENEQLLDQIKQYNQQVSTAFHFIRKTTKSLVSSKMMISIDSFKTWDTAIQDDSIAYLIEHYKLSLSYEIIKKIKDMLLSSQPNQNFTLSNDYAFVKTYNEACVKQVSDIKPLKIEVKEGDNKLKSVAIFTFLNKTDVNTTDFTKLCYNKLAFPLWIRHREDGDTLSYDYGHKKLKKLLIDSKVPMEERNRLWVLTDNEDHILWVQNYYVNETMGDKNCFYIKLKEVKKHA</sequence>
<comment type="subcellular location">
    <subcellularLocation>
        <location evidence="1 8">Cytoplasm</location>
    </subcellularLocation>
</comment>
<comment type="function">
    <text evidence="8">Ligates lysine onto the cytidine present at position 34 of the AUA codon-specific tRNA(Ile) that contains the anticodon CAU, in an ATP-dependent manner. Cytidine is converted to lysidine, thus changing the amino acid specificity of the tRNA from methionine to isoleucine.</text>
</comment>
<evidence type="ECO:0000256" key="7">
    <source>
        <dbReference type="ARBA" id="ARBA00048539"/>
    </source>
</evidence>
<keyword evidence="2 8" id="KW-0963">Cytoplasm</keyword>
<evidence type="ECO:0000256" key="6">
    <source>
        <dbReference type="ARBA" id="ARBA00022840"/>
    </source>
</evidence>
<accession>A0AAW6U2G2</accession>
<evidence type="ECO:0000256" key="8">
    <source>
        <dbReference type="HAMAP-Rule" id="MF_01161"/>
    </source>
</evidence>
<reference evidence="10" key="1">
    <citation type="submission" date="2023-05" db="EMBL/GenBank/DDBJ databases">
        <title>Mariniplasma microaerophilum sp. nov., a novel anaerobic mollicute isolated from terrestrial mud volcano, Taman Peninsula, Russia.</title>
        <authorList>
            <person name="Khomyakova M.A."/>
            <person name="Merkel A.Y."/>
            <person name="Slobodkin A.I."/>
        </authorList>
    </citation>
    <scope>NUCLEOTIDE SEQUENCE</scope>
    <source>
        <strain evidence="10">M4Ah</strain>
    </source>
</reference>
<evidence type="ECO:0000256" key="4">
    <source>
        <dbReference type="ARBA" id="ARBA00022694"/>
    </source>
</evidence>
<dbReference type="SUPFAM" id="SSF56037">
    <property type="entry name" value="PheT/TilS domain"/>
    <property type="match status" value="1"/>
</dbReference>